<dbReference type="AlphaFoldDB" id="A0A918H2W7"/>
<reference evidence="3" key="2">
    <citation type="submission" date="2020-09" db="EMBL/GenBank/DDBJ databases">
        <authorList>
            <person name="Sun Q."/>
            <person name="Ohkuma M."/>
        </authorList>
    </citation>
    <scope>NUCLEOTIDE SEQUENCE</scope>
    <source>
        <strain evidence="3">JCM 3172</strain>
    </source>
</reference>
<evidence type="ECO:0000256" key="2">
    <source>
        <dbReference type="SAM" id="Phobius"/>
    </source>
</evidence>
<feature type="compositionally biased region" description="Pro residues" evidence="1">
    <location>
        <begin position="1"/>
        <end position="28"/>
    </location>
</feature>
<keyword evidence="2" id="KW-1133">Transmembrane helix</keyword>
<keyword evidence="2" id="KW-0472">Membrane</keyword>
<feature type="transmembrane region" description="Helical" evidence="2">
    <location>
        <begin position="62"/>
        <end position="86"/>
    </location>
</feature>
<evidence type="ECO:0000256" key="1">
    <source>
        <dbReference type="SAM" id="MobiDB-lite"/>
    </source>
</evidence>
<organism evidence="3 4">
    <name type="scientific">Streptomyces purpureus</name>
    <dbReference type="NCBI Taxonomy" id="1951"/>
    <lineage>
        <taxon>Bacteria</taxon>
        <taxon>Bacillati</taxon>
        <taxon>Actinomycetota</taxon>
        <taxon>Actinomycetes</taxon>
        <taxon>Kitasatosporales</taxon>
        <taxon>Streptomycetaceae</taxon>
        <taxon>Streptomyces</taxon>
    </lineage>
</organism>
<accession>A0A918H2W7</accession>
<keyword evidence="4" id="KW-1185">Reference proteome</keyword>
<feature type="compositionally biased region" description="Low complexity" evidence="1">
    <location>
        <begin position="29"/>
        <end position="42"/>
    </location>
</feature>
<sequence length="267" mass="28342">MTTPPQPPYHPQPQGYPQPAPAPGPYGPPQGMQPQPFPQQYPGQGGWGGPPMGPPPKKKRTGLVVGIVAGALVLLGGLGYGVYALLDAASGASRPFPEAKYSLTVQKTLLDGEYKLLSDVSKTEGKEVEDTYDPSVRDAKAAIAQYQGASESVLVVSGFHGRLKDPENTRKQILKGAVTDKGTTVVVRPKDFKPAGSDTTVTCQVARTKDGGMESTFPMCAWGDDNTASFVAIITPEIARQNPKEVDLAKLADQTAKVRDEMRTPIG</sequence>
<feature type="region of interest" description="Disordered" evidence="1">
    <location>
        <begin position="1"/>
        <end position="58"/>
    </location>
</feature>
<evidence type="ECO:0000313" key="3">
    <source>
        <dbReference type="EMBL" id="GGT33178.1"/>
    </source>
</evidence>
<evidence type="ECO:0000313" key="4">
    <source>
        <dbReference type="Proteomes" id="UP000619486"/>
    </source>
</evidence>
<proteinExistence type="predicted"/>
<protein>
    <submittedName>
        <fullName evidence="3">Uncharacterized protein</fullName>
    </submittedName>
</protein>
<dbReference type="EMBL" id="BMQQ01000009">
    <property type="protein sequence ID" value="GGT33178.1"/>
    <property type="molecule type" value="Genomic_DNA"/>
</dbReference>
<dbReference type="Proteomes" id="UP000619486">
    <property type="component" value="Unassembled WGS sequence"/>
</dbReference>
<gene>
    <name evidence="3" type="ORF">GCM10014713_28400</name>
</gene>
<reference evidence="3" key="1">
    <citation type="journal article" date="2014" name="Int. J. Syst. Evol. Microbiol.">
        <title>Complete genome sequence of Corynebacterium casei LMG S-19264T (=DSM 44701T), isolated from a smear-ripened cheese.</title>
        <authorList>
            <consortium name="US DOE Joint Genome Institute (JGI-PGF)"/>
            <person name="Walter F."/>
            <person name="Albersmeier A."/>
            <person name="Kalinowski J."/>
            <person name="Ruckert C."/>
        </authorList>
    </citation>
    <scope>NUCLEOTIDE SEQUENCE</scope>
    <source>
        <strain evidence="3">JCM 3172</strain>
    </source>
</reference>
<name>A0A918H2W7_9ACTN</name>
<keyword evidence="2" id="KW-0812">Transmembrane</keyword>
<comment type="caution">
    <text evidence="3">The sequence shown here is derived from an EMBL/GenBank/DDBJ whole genome shotgun (WGS) entry which is preliminary data.</text>
</comment>
<dbReference type="SUPFAM" id="SSF81995">
    <property type="entry name" value="beta-sandwich domain of Sec23/24"/>
    <property type="match status" value="1"/>
</dbReference>
<dbReference type="RefSeq" id="WP_189201925.1">
    <property type="nucleotide sequence ID" value="NZ_BMQQ01000009.1"/>
</dbReference>